<dbReference type="Pfam" id="PF00335">
    <property type="entry name" value="Tetraspanin"/>
    <property type="match status" value="1"/>
</dbReference>
<dbReference type="EMBL" id="NCKW01015269">
    <property type="protein sequence ID" value="POM63134.1"/>
    <property type="molecule type" value="Genomic_DNA"/>
</dbReference>
<reference evidence="6" key="2">
    <citation type="submission" date="2017-04" db="EMBL/GenBank/DDBJ databases">
        <authorList>
            <person name="Ali S."/>
            <person name="Shao J."/>
            <person name="Larry D.J."/>
            <person name="Kronmiller B."/>
            <person name="Shen D."/>
            <person name="Strem M.D."/>
            <person name="Melnick R.L."/>
            <person name="Guiltinan M.J."/>
            <person name="Tyler B.M."/>
            <person name="Meinhardt L.W."/>
            <person name="Bailey B.A."/>
        </authorList>
    </citation>
    <scope>NUCLEOTIDE SEQUENCE</scope>
    <source>
        <strain evidence="6">Sbr112.9</strain>
        <tissue evidence="6">Mycelia</tissue>
    </source>
</reference>
<feature type="non-terminal residue" evidence="6">
    <location>
        <position position="150"/>
    </location>
</feature>
<sequence>MPQLTVAGGLMVLVNIGFLVAGALLMSFNSKLEDSGWADALKDTDYESAADTATSMLQLLGVAAITLAIVGIVGAIIQNRLLLLLYSVVMIIAMSAFGVLAGTAFTFKTKMTDWEEATFPADEQETKVAKTFNEVYCYAEGYYYCNNATA</sequence>
<name>A0A2P4XC49_9STRA</name>
<feature type="transmembrane region" description="Helical" evidence="5">
    <location>
        <begin position="57"/>
        <end position="77"/>
    </location>
</feature>
<keyword evidence="2 5" id="KW-0812">Transmembrane</keyword>
<dbReference type="InterPro" id="IPR018499">
    <property type="entry name" value="Tetraspanin/Peripherin"/>
</dbReference>
<evidence type="ECO:0000256" key="2">
    <source>
        <dbReference type="ARBA" id="ARBA00022692"/>
    </source>
</evidence>
<keyword evidence="3 5" id="KW-1133">Transmembrane helix</keyword>
<keyword evidence="4 5" id="KW-0472">Membrane</keyword>
<dbReference type="GO" id="GO:0016020">
    <property type="term" value="C:membrane"/>
    <property type="evidence" value="ECO:0007669"/>
    <property type="project" value="UniProtKB-SubCell"/>
</dbReference>
<evidence type="ECO:0000256" key="1">
    <source>
        <dbReference type="ARBA" id="ARBA00004141"/>
    </source>
</evidence>
<dbReference type="AlphaFoldDB" id="A0A2P4XC49"/>
<evidence type="ECO:0000313" key="8">
    <source>
        <dbReference type="Proteomes" id="UP000237271"/>
    </source>
</evidence>
<accession>A0A2P4XC49</accession>
<feature type="transmembrane region" description="Helical" evidence="5">
    <location>
        <begin position="83"/>
        <end position="107"/>
    </location>
</feature>
<reference evidence="6 8" key="1">
    <citation type="journal article" date="2017" name="Genome Biol. Evol.">
        <title>Phytophthora megakarya and P. palmivora, closely related causal agents of cacao black pod rot, underwent increases in genome sizes and gene numbers by different mechanisms.</title>
        <authorList>
            <person name="Ali S.S."/>
            <person name="Shao J."/>
            <person name="Lary D.J."/>
            <person name="Kronmiller B."/>
            <person name="Shen D."/>
            <person name="Strem M.D."/>
            <person name="Amoako-Attah I."/>
            <person name="Akrofi A.Y."/>
            <person name="Begoude B.A."/>
            <person name="Ten Hoopen G.M."/>
            <person name="Coulibaly K."/>
            <person name="Kebe B.I."/>
            <person name="Melnick R.L."/>
            <person name="Guiltinan M.J."/>
            <person name="Tyler B.M."/>
            <person name="Meinhardt L.W."/>
            <person name="Bailey B.A."/>
        </authorList>
    </citation>
    <scope>NUCLEOTIDE SEQUENCE [LARGE SCALE GENOMIC DNA]</scope>
    <source>
        <strain evidence="6">Sbr112.9</strain>
        <strain evidence="8">sbr112.9</strain>
    </source>
</reference>
<protein>
    <submittedName>
        <fullName evidence="6">Uncharacterized protein</fullName>
    </submittedName>
</protein>
<evidence type="ECO:0000256" key="4">
    <source>
        <dbReference type="ARBA" id="ARBA00023136"/>
    </source>
</evidence>
<evidence type="ECO:0000313" key="6">
    <source>
        <dbReference type="EMBL" id="POM63134.1"/>
    </source>
</evidence>
<comment type="caution">
    <text evidence="6">The sequence shown here is derived from an EMBL/GenBank/DDBJ whole genome shotgun (WGS) entry which is preliminary data.</text>
</comment>
<dbReference type="Proteomes" id="UP000237271">
    <property type="component" value="Unassembled WGS sequence"/>
</dbReference>
<evidence type="ECO:0000256" key="5">
    <source>
        <dbReference type="SAM" id="Phobius"/>
    </source>
</evidence>
<dbReference type="EMBL" id="NCKW01008934">
    <property type="protein sequence ID" value="POM67564.1"/>
    <property type="molecule type" value="Genomic_DNA"/>
</dbReference>
<comment type="subcellular location">
    <subcellularLocation>
        <location evidence="1">Membrane</location>
        <topology evidence="1">Multi-pass membrane protein</topology>
    </subcellularLocation>
</comment>
<proteinExistence type="predicted"/>
<evidence type="ECO:0000313" key="7">
    <source>
        <dbReference type="EMBL" id="POM67564.1"/>
    </source>
</evidence>
<evidence type="ECO:0000256" key="3">
    <source>
        <dbReference type="ARBA" id="ARBA00022989"/>
    </source>
</evidence>
<dbReference type="OrthoDB" id="71600at2759"/>
<organism evidence="6 8">
    <name type="scientific">Phytophthora palmivora</name>
    <dbReference type="NCBI Taxonomy" id="4796"/>
    <lineage>
        <taxon>Eukaryota</taxon>
        <taxon>Sar</taxon>
        <taxon>Stramenopiles</taxon>
        <taxon>Oomycota</taxon>
        <taxon>Peronosporomycetes</taxon>
        <taxon>Peronosporales</taxon>
        <taxon>Peronosporaceae</taxon>
        <taxon>Phytophthora</taxon>
    </lineage>
</organism>
<feature type="transmembrane region" description="Helical" evidence="5">
    <location>
        <begin position="6"/>
        <end position="26"/>
    </location>
</feature>
<keyword evidence="8" id="KW-1185">Reference proteome</keyword>
<gene>
    <name evidence="7" type="ORF">PHPALM_16414</name>
    <name evidence="6" type="ORF">PHPALM_27610</name>
</gene>